<evidence type="ECO:0008006" key="6">
    <source>
        <dbReference type="Google" id="ProtNLM"/>
    </source>
</evidence>
<dbReference type="AlphaFoldDB" id="A0A0C4DN26"/>
<keyword evidence="2" id="KW-1133">Transmembrane helix</keyword>
<reference evidence="4" key="5">
    <citation type="submission" date="2015-06" db="UniProtKB">
        <authorList>
            <consortium name="EnsemblFungi"/>
        </authorList>
    </citation>
    <scope>IDENTIFICATION</scope>
    <source>
        <strain evidence="4">ATCC 64411</strain>
    </source>
</reference>
<organism evidence="4 5">
    <name type="scientific">Magnaporthiopsis poae (strain ATCC 64411 / 73-15)</name>
    <name type="common">Kentucky bluegrass fungus</name>
    <name type="synonym">Magnaporthe poae</name>
    <dbReference type="NCBI Taxonomy" id="644358"/>
    <lineage>
        <taxon>Eukaryota</taxon>
        <taxon>Fungi</taxon>
        <taxon>Dikarya</taxon>
        <taxon>Ascomycota</taxon>
        <taxon>Pezizomycotina</taxon>
        <taxon>Sordariomycetes</taxon>
        <taxon>Sordariomycetidae</taxon>
        <taxon>Magnaporthales</taxon>
        <taxon>Magnaporthaceae</taxon>
        <taxon>Magnaporthiopsis</taxon>
    </lineage>
</organism>
<reference evidence="4" key="4">
    <citation type="journal article" date="2015" name="G3 (Bethesda)">
        <title>Genome sequences of three phytopathogenic species of the Magnaporthaceae family of fungi.</title>
        <authorList>
            <person name="Okagaki L.H."/>
            <person name="Nunes C.C."/>
            <person name="Sailsbery J."/>
            <person name="Clay B."/>
            <person name="Brown D."/>
            <person name="John T."/>
            <person name="Oh Y."/>
            <person name="Young N."/>
            <person name="Fitzgerald M."/>
            <person name="Haas B.J."/>
            <person name="Zeng Q."/>
            <person name="Young S."/>
            <person name="Adiconis X."/>
            <person name="Fan L."/>
            <person name="Levin J.Z."/>
            <person name="Mitchell T.K."/>
            <person name="Okubara P.A."/>
            <person name="Farman M.L."/>
            <person name="Kohn L.M."/>
            <person name="Birren B."/>
            <person name="Ma L.-J."/>
            <person name="Dean R.A."/>
        </authorList>
    </citation>
    <scope>NUCLEOTIDE SEQUENCE</scope>
    <source>
        <strain evidence="4">ATCC 64411 / 73-15</strain>
    </source>
</reference>
<protein>
    <recommendedName>
        <fullName evidence="6">Transmembrane protein</fullName>
    </recommendedName>
</protein>
<keyword evidence="5" id="KW-1185">Reference proteome</keyword>
<proteinExistence type="predicted"/>
<dbReference type="EMBL" id="GL876966">
    <property type="protein sequence ID" value="KLU82122.1"/>
    <property type="molecule type" value="Genomic_DNA"/>
</dbReference>
<dbReference type="EnsemblFungi" id="MAPG_01199T0">
    <property type="protein sequence ID" value="MAPG_01199T0"/>
    <property type="gene ID" value="MAPG_01199"/>
</dbReference>
<sequence length="108" mass="12000">MGCMLGGAEQTRAPARQAATETRRRITGRAPPASQSIERLSFHHHLLFGVQKFAFFLFCSSAFGLCSYHAPLFPFSRRRRASSHSLLVACSLLVASYFFLPVSSYTLV</sequence>
<keyword evidence="2" id="KW-0812">Transmembrane</keyword>
<feature type="region of interest" description="Disordered" evidence="1">
    <location>
        <begin position="1"/>
        <end position="30"/>
    </location>
</feature>
<dbReference type="EMBL" id="ADBL01000281">
    <property type="status" value="NOT_ANNOTATED_CDS"/>
    <property type="molecule type" value="Genomic_DNA"/>
</dbReference>
<gene>
    <name evidence="3" type="ORF">MAPG_01199</name>
</gene>
<reference evidence="3" key="3">
    <citation type="submission" date="2011-03" db="EMBL/GenBank/DDBJ databases">
        <title>Annotation of Magnaporthe poae ATCC 64411.</title>
        <authorList>
            <person name="Ma L.-J."/>
            <person name="Dead R."/>
            <person name="Young S.K."/>
            <person name="Zeng Q."/>
            <person name="Gargeya S."/>
            <person name="Fitzgerald M."/>
            <person name="Haas B."/>
            <person name="Abouelleil A."/>
            <person name="Alvarado L."/>
            <person name="Arachchi H.M."/>
            <person name="Berlin A."/>
            <person name="Brown A."/>
            <person name="Chapman S.B."/>
            <person name="Chen Z."/>
            <person name="Dunbar C."/>
            <person name="Freedman E."/>
            <person name="Gearin G."/>
            <person name="Gellesch M."/>
            <person name="Goldberg J."/>
            <person name="Griggs A."/>
            <person name="Gujja S."/>
            <person name="Heiman D."/>
            <person name="Howarth C."/>
            <person name="Larson L."/>
            <person name="Lui A."/>
            <person name="MacDonald P.J.P."/>
            <person name="Mehta T."/>
            <person name="Montmayeur A."/>
            <person name="Murphy C."/>
            <person name="Neiman D."/>
            <person name="Pearson M."/>
            <person name="Priest M."/>
            <person name="Roberts A."/>
            <person name="Saif S."/>
            <person name="Shea T."/>
            <person name="Shenoy N."/>
            <person name="Sisk P."/>
            <person name="Stolte C."/>
            <person name="Sykes S."/>
            <person name="Yandava C."/>
            <person name="Wortman J."/>
            <person name="Nusbaum C."/>
            <person name="Birren B."/>
        </authorList>
    </citation>
    <scope>NUCLEOTIDE SEQUENCE</scope>
    <source>
        <strain evidence="3">ATCC 64411</strain>
    </source>
</reference>
<evidence type="ECO:0000313" key="3">
    <source>
        <dbReference type="EMBL" id="KLU82122.1"/>
    </source>
</evidence>
<keyword evidence="2" id="KW-0472">Membrane</keyword>
<dbReference type="VEuPathDB" id="FungiDB:MAPG_01199"/>
<feature type="transmembrane region" description="Helical" evidence="2">
    <location>
        <begin position="53"/>
        <end position="73"/>
    </location>
</feature>
<name>A0A0C4DN26_MAGP6</name>
<accession>A0A0C4DN26</accession>
<evidence type="ECO:0000256" key="1">
    <source>
        <dbReference type="SAM" id="MobiDB-lite"/>
    </source>
</evidence>
<evidence type="ECO:0000256" key="2">
    <source>
        <dbReference type="SAM" id="Phobius"/>
    </source>
</evidence>
<evidence type="ECO:0000313" key="5">
    <source>
        <dbReference type="Proteomes" id="UP000011715"/>
    </source>
</evidence>
<reference evidence="5" key="1">
    <citation type="submission" date="2010-05" db="EMBL/GenBank/DDBJ databases">
        <title>The genome sequence of Magnaporthe poae strain ATCC 64411.</title>
        <authorList>
            <person name="Ma L.-J."/>
            <person name="Dead R."/>
            <person name="Young S."/>
            <person name="Zeng Q."/>
            <person name="Koehrsen M."/>
            <person name="Alvarado L."/>
            <person name="Berlin A."/>
            <person name="Chapman S.B."/>
            <person name="Chen Z."/>
            <person name="Freedman E."/>
            <person name="Gellesch M."/>
            <person name="Goldberg J."/>
            <person name="Griggs A."/>
            <person name="Gujja S."/>
            <person name="Heilman E.R."/>
            <person name="Heiman D."/>
            <person name="Hepburn T."/>
            <person name="Howarth C."/>
            <person name="Jen D."/>
            <person name="Larson L."/>
            <person name="Mehta T."/>
            <person name="Neiman D."/>
            <person name="Pearson M."/>
            <person name="Roberts A."/>
            <person name="Saif S."/>
            <person name="Shea T."/>
            <person name="Shenoy N."/>
            <person name="Sisk P."/>
            <person name="Stolte C."/>
            <person name="Sykes S."/>
            <person name="Walk T."/>
            <person name="White J."/>
            <person name="Yandava C."/>
            <person name="Haas B."/>
            <person name="Nusbaum C."/>
            <person name="Birren B."/>
        </authorList>
    </citation>
    <scope>NUCLEOTIDE SEQUENCE [LARGE SCALE GENOMIC DNA]</scope>
    <source>
        <strain evidence="5">ATCC 64411 / 73-15</strain>
    </source>
</reference>
<feature type="transmembrane region" description="Helical" evidence="2">
    <location>
        <begin position="85"/>
        <end position="107"/>
    </location>
</feature>
<evidence type="ECO:0000313" key="4">
    <source>
        <dbReference type="EnsemblFungi" id="MAPG_01199T0"/>
    </source>
</evidence>
<dbReference type="Proteomes" id="UP000011715">
    <property type="component" value="Unassembled WGS sequence"/>
</dbReference>
<reference evidence="3" key="2">
    <citation type="submission" date="2010-05" db="EMBL/GenBank/DDBJ databases">
        <title>The Genome Sequence of Magnaporthe poae strain ATCC 64411.</title>
        <authorList>
            <consortium name="The Broad Institute Genome Sequencing Platform"/>
            <consortium name="Broad Institute Genome Sequencing Center for Infectious Disease"/>
            <person name="Ma L.-J."/>
            <person name="Dead R."/>
            <person name="Young S."/>
            <person name="Zeng Q."/>
            <person name="Koehrsen M."/>
            <person name="Alvarado L."/>
            <person name="Berlin A."/>
            <person name="Chapman S.B."/>
            <person name="Chen Z."/>
            <person name="Freedman E."/>
            <person name="Gellesch M."/>
            <person name="Goldberg J."/>
            <person name="Griggs A."/>
            <person name="Gujja S."/>
            <person name="Heilman E.R."/>
            <person name="Heiman D."/>
            <person name="Hepburn T."/>
            <person name="Howarth C."/>
            <person name="Jen D."/>
            <person name="Larson L."/>
            <person name="Mehta T."/>
            <person name="Neiman D."/>
            <person name="Pearson M."/>
            <person name="Roberts A."/>
            <person name="Saif S."/>
            <person name="Shea T."/>
            <person name="Shenoy N."/>
            <person name="Sisk P."/>
            <person name="Stolte C."/>
            <person name="Sykes S."/>
            <person name="Walk T."/>
            <person name="White J."/>
            <person name="Yandava C."/>
            <person name="Haas B."/>
            <person name="Nusbaum C."/>
            <person name="Birren B."/>
        </authorList>
    </citation>
    <scope>NUCLEOTIDE SEQUENCE</scope>
    <source>
        <strain evidence="3">ATCC 64411</strain>
    </source>
</reference>